<evidence type="ECO:0000313" key="2">
    <source>
        <dbReference type="EMBL" id="KAA6379009.1"/>
    </source>
</evidence>
<proteinExistence type="predicted"/>
<organism evidence="2 3">
    <name type="scientific">Streblomastix strix</name>
    <dbReference type="NCBI Taxonomy" id="222440"/>
    <lineage>
        <taxon>Eukaryota</taxon>
        <taxon>Metamonada</taxon>
        <taxon>Preaxostyla</taxon>
        <taxon>Oxymonadida</taxon>
        <taxon>Streblomastigidae</taxon>
        <taxon>Streblomastix</taxon>
    </lineage>
</organism>
<dbReference type="Proteomes" id="UP000324800">
    <property type="component" value="Unassembled WGS sequence"/>
</dbReference>
<evidence type="ECO:0000313" key="3">
    <source>
        <dbReference type="Proteomes" id="UP000324800"/>
    </source>
</evidence>
<sequence>MQLKKLFLNLINKVAIIQLISSVAVFNVIATITQPNKYLFPPKFETWGIICLKKLVNTNTRTGAAPPLPLLGGLPPPKPPVWGSCPRPSLGGLSPPKPPTKGRFAPLDPLRGSPPTLDRLVLILISLALRPVNQGT</sequence>
<evidence type="ECO:0000256" key="1">
    <source>
        <dbReference type="SAM" id="MobiDB-lite"/>
    </source>
</evidence>
<reference evidence="2 3" key="1">
    <citation type="submission" date="2019-03" db="EMBL/GenBank/DDBJ databases">
        <title>Single cell metagenomics reveals metabolic interactions within the superorganism composed of flagellate Streblomastix strix and complex community of Bacteroidetes bacteria on its surface.</title>
        <authorList>
            <person name="Treitli S.C."/>
            <person name="Kolisko M."/>
            <person name="Husnik F."/>
            <person name="Keeling P."/>
            <person name="Hampl V."/>
        </authorList>
    </citation>
    <scope>NUCLEOTIDE SEQUENCE [LARGE SCALE GENOMIC DNA]</scope>
    <source>
        <strain evidence="2">ST1C</strain>
    </source>
</reference>
<name>A0A5J4V922_9EUKA</name>
<dbReference type="EMBL" id="SNRW01008771">
    <property type="protein sequence ID" value="KAA6379009.1"/>
    <property type="molecule type" value="Genomic_DNA"/>
</dbReference>
<protein>
    <submittedName>
        <fullName evidence="2">Uncharacterized protein</fullName>
    </submittedName>
</protein>
<dbReference type="AlphaFoldDB" id="A0A5J4V922"/>
<feature type="compositionally biased region" description="Low complexity" evidence="1">
    <location>
        <begin position="83"/>
        <end position="94"/>
    </location>
</feature>
<gene>
    <name evidence="2" type="ORF">EZS28_025463</name>
</gene>
<feature type="region of interest" description="Disordered" evidence="1">
    <location>
        <begin position="81"/>
        <end position="113"/>
    </location>
</feature>
<comment type="caution">
    <text evidence="2">The sequence shown here is derived from an EMBL/GenBank/DDBJ whole genome shotgun (WGS) entry which is preliminary data.</text>
</comment>
<accession>A0A5J4V922</accession>